<sequence length="107" mass="11222">MRFSACLRSATAVAVIASPVVALVIGEDGGFAKTTPVIRDAGCNKDAIDACVASTGQTNSACFGHLCADKPINAVAKRQSECTEENLLQCAILDWNEAQACFQQLCL</sequence>
<name>A0A1W2TCU5_ROSNE</name>
<evidence type="ECO:0000313" key="3">
    <source>
        <dbReference type="Proteomes" id="UP000054516"/>
    </source>
</evidence>
<dbReference type="AlphaFoldDB" id="A0A1W2TCU5"/>
<organism evidence="2">
    <name type="scientific">Rosellinia necatrix</name>
    <name type="common">White root-rot fungus</name>
    <dbReference type="NCBI Taxonomy" id="77044"/>
    <lineage>
        <taxon>Eukaryota</taxon>
        <taxon>Fungi</taxon>
        <taxon>Dikarya</taxon>
        <taxon>Ascomycota</taxon>
        <taxon>Pezizomycotina</taxon>
        <taxon>Sordariomycetes</taxon>
        <taxon>Xylariomycetidae</taxon>
        <taxon>Xylariales</taxon>
        <taxon>Xylariaceae</taxon>
        <taxon>Rosellinia</taxon>
    </lineage>
</organism>
<keyword evidence="1" id="KW-0732">Signal</keyword>
<evidence type="ECO:0000256" key="1">
    <source>
        <dbReference type="SAM" id="SignalP"/>
    </source>
</evidence>
<feature type="chain" id="PRO_5010731803" evidence="1">
    <location>
        <begin position="23"/>
        <end position="107"/>
    </location>
</feature>
<keyword evidence="3" id="KW-1185">Reference proteome</keyword>
<dbReference type="Proteomes" id="UP000054516">
    <property type="component" value="Unassembled WGS sequence"/>
</dbReference>
<evidence type="ECO:0000313" key="2">
    <source>
        <dbReference type="EMBL" id="GAP85788.1"/>
    </source>
</evidence>
<dbReference type="EMBL" id="DF977459">
    <property type="protein sequence ID" value="GAP85788.1"/>
    <property type="molecule type" value="Genomic_DNA"/>
</dbReference>
<reference evidence="2" key="1">
    <citation type="submission" date="2016-03" db="EMBL/GenBank/DDBJ databases">
        <title>Draft genome sequence of Rosellinia necatrix.</title>
        <authorList>
            <person name="Kanematsu S."/>
        </authorList>
    </citation>
    <scope>NUCLEOTIDE SEQUENCE [LARGE SCALE GENOMIC DNA]</scope>
    <source>
        <strain evidence="2">W97</strain>
    </source>
</reference>
<protein>
    <submittedName>
        <fullName evidence="2">Uncharacterized protein</fullName>
    </submittedName>
</protein>
<proteinExistence type="predicted"/>
<feature type="signal peptide" evidence="1">
    <location>
        <begin position="1"/>
        <end position="22"/>
    </location>
</feature>
<accession>A0A1W2TCU5</accession>
<dbReference type="OrthoDB" id="4771395at2759"/>
<gene>
    <name evidence="2" type="ORF">SAMD00023353_1400780</name>
</gene>